<evidence type="ECO:0000313" key="6">
    <source>
        <dbReference type="Proteomes" id="UP001464378"/>
    </source>
</evidence>
<feature type="domain" description="Fibronectin type-III" evidence="3">
    <location>
        <begin position="393"/>
        <end position="481"/>
    </location>
</feature>
<dbReference type="SUPFAM" id="SSF49785">
    <property type="entry name" value="Galactose-binding domain-like"/>
    <property type="match status" value="1"/>
</dbReference>
<gene>
    <name evidence="5" type="ORF">WMO64_15430</name>
</gene>
<dbReference type="Proteomes" id="UP001464378">
    <property type="component" value="Unassembled WGS sequence"/>
</dbReference>
<dbReference type="Gene3D" id="2.60.120.1250">
    <property type="entry name" value="Peptidase M60, enhancin-like domain 1"/>
    <property type="match status" value="1"/>
</dbReference>
<dbReference type="EMBL" id="JBBMFK010000034">
    <property type="protein sequence ID" value="MEQ2444845.1"/>
    <property type="molecule type" value="Genomic_DNA"/>
</dbReference>
<dbReference type="Gene3D" id="1.10.390.30">
    <property type="entry name" value="Peptidase M60, enhancin-like domain 3"/>
    <property type="match status" value="1"/>
</dbReference>
<dbReference type="InterPro" id="IPR050964">
    <property type="entry name" value="Striated_Muscle_Regulatory"/>
</dbReference>
<dbReference type="SMART" id="SM00060">
    <property type="entry name" value="FN3"/>
    <property type="match status" value="2"/>
</dbReference>
<feature type="domain" description="Fibronectin type-III" evidence="3">
    <location>
        <begin position="483"/>
        <end position="574"/>
    </location>
</feature>
<evidence type="ECO:0000313" key="5">
    <source>
        <dbReference type="EMBL" id="MEQ2444845.1"/>
    </source>
</evidence>
<keyword evidence="2" id="KW-0732">Signal</keyword>
<dbReference type="PROSITE" id="PS00018">
    <property type="entry name" value="EF_HAND_1"/>
    <property type="match status" value="2"/>
</dbReference>
<proteinExistence type="predicted"/>
<sequence length="1622" mass="173365">MKYTRRVVSGLLSLAMVGSLCTAWLPSAAAISTQEDSLRQVSQTTGSISLTIRFALPQTAAEVAKRAIKLQLTDGSQNSAIINLETGEVSGSGITAAQVSVEKQNTQGVAMTTEEQIGSYQVVLTGLPADKDTGKDYTLTLTGTGYAACTAQVTLQDYSKHVIVSTDDGTFSLGDLDGSGAVDSADLTAMDAQLGLNGAGNVCDLNGDGVVDITDLSYVNKMVDITGTPKVLDTAAIVSATVEQEGLTVTDGSLESLFTGESTVTVAPAEGAEELSIPITLDKPTEMSEISITSPSTAGGIQAGTAEVVYLDEEGREQTKTVSFDVTAPAGTHATSRIAGENVVTIDLGMKVPVKKVTIQVSKVEGQTGDKPAFATVTQIEFLKDIVSDEIKADNQVKGVAATAGDGEITLVWEALPNVTGYTVAYGTEKDRLDRTAGANTNRIVISDLENSKTYYFQVTAVSGDWSGTPSAVLSAMPLPATVPGAPSNIVVENADGALRLSWGKTKDATYYQVFYRVKGAEQFQAWGSNTASLGAVITGLTNGTEYEVAVKAGNLHGTGPMSAVALGTPDKEGFEMPALPETNRIDNGEITSIVMATPSNVNKDLCPNFNVKTDLTDNDPNTYWVAATWWDNSNITYTFASTHDMNYLLLVPYLDAAYKNRIGNYTITLKGEDGQTLATYYRDGANITGSNYYIFSFPETKGVKSVTLGMGEKTGGPRVSISEIAFYDSDTLADDISALFTDGAFTQLRGDVEQADITALRERLSALSSFYMDLSRLSDELNLAQALLDKEDDALGLVKNDFQSRSTAAAADKAAGQTASDLQPLGITAAAGATVAIYADLPDDATVYVVPTQFYGESGVWKGTPVALKNGRNYITIEKIGSLSATRGGPLYLTYAGSNPEQIKFQVRVLTNAWEMPVLELSNWYALGEDARKEAIGAYVDALTAWVDGLSASGLTTDIRNATEISTPSVLLSIPADQALAGLKGVNRDRDAMVNAMYQNILAWEEELFIANKVQGIIDANTALTGYTYPMTTRQNIRYMRMFAGAFMYAAGNHVGVEYGSTAALVQGKPTSATGEGNANGLFGWGIAHEIGHNMDKLGKTECTNNIYSLALQAWDGSSMDLTTRLTEDGRWAQIFDKVAQGRPGAANNVFVQLGMYWQLHLAYDGADQPLAFFNQFFKLWKSGEYGSGYTYDERVALIASKVADRNLTEFFTRWGMILSDGVKDILGGYTAEDRAIWYLNDASRTYRLASGQAADGAATVSASVSESKVTLTISHTDSANILGYEIRRNGKAIAFTTEASYVDDLGAANNLTYTYSVVPVDKLGNLGAEAQAEEVLVAYDKTISADLYQVEQGEGTLTFTMKNAAAVNVTGIKVTNESEMSGEYTVTATVRVTDDQERTEEKSVTVKTGTLTGSELVAYFTKPGAQPDDTRIWTYSVVSLTVTGVPEGAAVELLDYPGDRVDFYEGATVGILKNAYGDIPAGTLVILGTYRGDPVYNYVEIQARYNTTPEAGDVTSVERAMNGELYLLAEIPADGAVSDTSDGFFIFVPDMEKEEELNSASGVTDRYPIEIRAVFYRTDDPNSADSKRVTSQTLWISFPDGGDDEHPVELPEIVLTGNAG</sequence>
<dbReference type="InterPro" id="IPR018247">
    <property type="entry name" value="EF_Hand_1_Ca_BS"/>
</dbReference>
<feature type="signal peptide" evidence="2">
    <location>
        <begin position="1"/>
        <end position="29"/>
    </location>
</feature>
<dbReference type="InterPro" id="IPR003961">
    <property type="entry name" value="FN3_dom"/>
</dbReference>
<protein>
    <submittedName>
        <fullName evidence="5">M60 family metallopeptidase</fullName>
    </submittedName>
</protein>
<dbReference type="Gene3D" id="3.40.390.80">
    <property type="entry name" value="Peptidase M60, enhancin-like domain 2"/>
    <property type="match status" value="1"/>
</dbReference>
<evidence type="ECO:0000256" key="1">
    <source>
        <dbReference type="ARBA" id="ARBA00022737"/>
    </source>
</evidence>
<evidence type="ECO:0000256" key="2">
    <source>
        <dbReference type="SAM" id="SignalP"/>
    </source>
</evidence>
<dbReference type="Gene3D" id="1.10.1330.10">
    <property type="entry name" value="Dockerin domain"/>
    <property type="match status" value="1"/>
</dbReference>
<name>A0ABV1EC01_9FIRM</name>
<dbReference type="Pfam" id="PF00404">
    <property type="entry name" value="Dockerin_1"/>
    <property type="match status" value="1"/>
</dbReference>
<dbReference type="Gene3D" id="2.60.120.260">
    <property type="entry name" value="Galactose-binding domain-like"/>
    <property type="match status" value="1"/>
</dbReference>
<dbReference type="InterPro" id="IPR042279">
    <property type="entry name" value="Pep_M60_3"/>
</dbReference>
<comment type="caution">
    <text evidence="5">The sequence shown here is derived from an EMBL/GenBank/DDBJ whole genome shotgun (WGS) entry which is preliminary data.</text>
</comment>
<dbReference type="PANTHER" id="PTHR13817">
    <property type="entry name" value="TITIN"/>
    <property type="match status" value="1"/>
</dbReference>
<keyword evidence="6" id="KW-1185">Reference proteome</keyword>
<dbReference type="CDD" id="cd00063">
    <property type="entry name" value="FN3"/>
    <property type="match status" value="2"/>
</dbReference>
<dbReference type="SUPFAM" id="SSF49265">
    <property type="entry name" value="Fibronectin type III"/>
    <property type="match status" value="1"/>
</dbReference>
<reference evidence="5 6" key="1">
    <citation type="submission" date="2024-03" db="EMBL/GenBank/DDBJ databases">
        <title>Human intestinal bacterial collection.</title>
        <authorList>
            <person name="Pauvert C."/>
            <person name="Hitch T.C.A."/>
            <person name="Clavel T."/>
        </authorList>
    </citation>
    <scope>NUCLEOTIDE SEQUENCE [LARGE SCALE GENOMIC DNA]</scope>
    <source>
        <strain evidence="5 6">CLA-AP-H29</strain>
    </source>
</reference>
<dbReference type="InterPro" id="IPR031161">
    <property type="entry name" value="Peptidase_M60_dom"/>
</dbReference>
<organism evidence="5 6">
    <name type="scientific">Pseudoflavonifractor intestinihominis</name>
    <dbReference type="NCBI Taxonomy" id="3133171"/>
    <lineage>
        <taxon>Bacteria</taxon>
        <taxon>Bacillati</taxon>
        <taxon>Bacillota</taxon>
        <taxon>Clostridia</taxon>
        <taxon>Eubacteriales</taxon>
        <taxon>Oscillospiraceae</taxon>
        <taxon>Pseudoflavonifractor</taxon>
    </lineage>
</organism>
<dbReference type="SUPFAM" id="SSF63446">
    <property type="entry name" value="Type I dockerin domain"/>
    <property type="match status" value="1"/>
</dbReference>
<dbReference type="InterPro" id="IPR008979">
    <property type="entry name" value="Galactose-bd-like_sf"/>
</dbReference>
<evidence type="ECO:0000259" key="4">
    <source>
        <dbReference type="PROSITE" id="PS51723"/>
    </source>
</evidence>
<dbReference type="InterPro" id="IPR036116">
    <property type="entry name" value="FN3_sf"/>
</dbReference>
<dbReference type="InterPro" id="IPR013783">
    <property type="entry name" value="Ig-like_fold"/>
</dbReference>
<accession>A0ABV1EC01</accession>
<dbReference type="InterPro" id="IPR036439">
    <property type="entry name" value="Dockerin_dom_sf"/>
</dbReference>
<feature type="domain" description="Peptidase M60" evidence="4">
    <location>
        <begin position="821"/>
        <end position="1166"/>
    </location>
</feature>
<dbReference type="CDD" id="cd14256">
    <property type="entry name" value="Dockerin_I"/>
    <property type="match status" value="1"/>
</dbReference>
<dbReference type="InterPro" id="IPR002105">
    <property type="entry name" value="Dockerin_1_rpt"/>
</dbReference>
<dbReference type="Gene3D" id="2.60.40.10">
    <property type="entry name" value="Immunoglobulins"/>
    <property type="match status" value="3"/>
</dbReference>
<feature type="chain" id="PRO_5047104066" evidence="2">
    <location>
        <begin position="30"/>
        <end position="1622"/>
    </location>
</feature>
<dbReference type="Pfam" id="PF13402">
    <property type="entry name" value="Peptidase_M60"/>
    <property type="match status" value="1"/>
</dbReference>
<dbReference type="SMART" id="SM01276">
    <property type="entry name" value="M60-like"/>
    <property type="match status" value="1"/>
</dbReference>
<dbReference type="Pfam" id="PF00041">
    <property type="entry name" value="fn3"/>
    <property type="match status" value="2"/>
</dbReference>
<dbReference type="PROSITE" id="PS51723">
    <property type="entry name" value="PEPTIDASE_M60"/>
    <property type="match status" value="1"/>
</dbReference>
<keyword evidence="1" id="KW-0677">Repeat</keyword>
<dbReference type="RefSeq" id="WP_349232547.1">
    <property type="nucleotide sequence ID" value="NZ_JBBMFK010000034.1"/>
</dbReference>
<dbReference type="PROSITE" id="PS50853">
    <property type="entry name" value="FN3"/>
    <property type="match status" value="2"/>
</dbReference>
<evidence type="ECO:0000259" key="3">
    <source>
        <dbReference type="PROSITE" id="PS50853"/>
    </source>
</evidence>
<dbReference type="PANTHER" id="PTHR13817:SF173">
    <property type="entry name" value="FRAZZLED"/>
    <property type="match status" value="1"/>
</dbReference>